<dbReference type="GO" id="GO:0051537">
    <property type="term" value="F:2 iron, 2 sulfur cluster binding"/>
    <property type="evidence" value="ECO:0007669"/>
    <property type="project" value="InterPro"/>
</dbReference>
<dbReference type="InterPro" id="IPR042204">
    <property type="entry name" value="2Fe-2S-bd_N"/>
</dbReference>
<accession>I3TG55</accession>
<dbReference type="InterPro" id="IPR036010">
    <property type="entry name" value="2Fe-2S_ferredoxin-like_sf"/>
</dbReference>
<dbReference type="Pfam" id="PF07992">
    <property type="entry name" value="Pyr_redox_2"/>
    <property type="match status" value="1"/>
</dbReference>
<reference evidence="3 4" key="1">
    <citation type="journal article" date="2012" name="J. Bacteriol.">
        <title>Complete genome sequence of the hyperthermophilic cellulolytic Crenarchaeon 'Thermogladius cellulolyticus' 1633.</title>
        <authorList>
            <person name="Mardanov A.V."/>
            <person name="Kochetkova T.V."/>
            <person name="Beletsky A.V."/>
            <person name="Bonch-Osmolovskaya E.A."/>
            <person name="Ravin N.V."/>
            <person name="Skryabin K.G."/>
        </authorList>
    </citation>
    <scope>NUCLEOTIDE SEQUENCE [LARGE SCALE GENOMIC DNA]</scope>
    <source>
        <strain evidence="4">DSM 22663 / VKM B-2946 / 1633</strain>
    </source>
</reference>
<evidence type="ECO:0000313" key="4">
    <source>
        <dbReference type="Proteomes" id="UP000005270"/>
    </source>
</evidence>
<dbReference type="AlphaFoldDB" id="I3TG55"/>
<dbReference type="KEGG" id="thg:TCELL_1321"/>
<protein>
    <submittedName>
        <fullName evidence="3">FAD-dependent pyridine nucleotide-disulfide oxidoreductase</fullName>
    </submittedName>
</protein>
<dbReference type="Gene3D" id="3.50.50.60">
    <property type="entry name" value="FAD/NAD(P)-binding domain"/>
    <property type="match status" value="2"/>
</dbReference>
<evidence type="ECO:0000259" key="2">
    <source>
        <dbReference type="Pfam" id="PF07992"/>
    </source>
</evidence>
<dbReference type="eggNOG" id="arCOG01294">
    <property type="taxonomic scope" value="Archaea"/>
</dbReference>
<dbReference type="PANTHER" id="PTHR42949">
    <property type="entry name" value="ANAEROBIC GLYCEROL-3-PHOSPHATE DEHYDROGENASE SUBUNIT B"/>
    <property type="match status" value="1"/>
</dbReference>
<feature type="domain" description="FAD/NAD(P)-binding" evidence="2">
    <location>
        <begin position="118"/>
        <end position="424"/>
    </location>
</feature>
<dbReference type="InParanoid" id="I3TG55"/>
<dbReference type="PANTHER" id="PTHR42949:SF3">
    <property type="entry name" value="ANAEROBIC GLYCEROL-3-PHOSPHATE DEHYDROGENASE SUBUNIT B"/>
    <property type="match status" value="1"/>
</dbReference>
<dbReference type="Proteomes" id="UP000005270">
    <property type="component" value="Chromosome"/>
</dbReference>
<evidence type="ECO:0000256" key="1">
    <source>
        <dbReference type="ARBA" id="ARBA00023002"/>
    </source>
</evidence>
<dbReference type="Gene3D" id="3.10.20.440">
    <property type="entry name" value="2Fe-2S iron-sulphur cluster binding domain, sarcosine oxidase, alpha subunit, N-terminal domain"/>
    <property type="match status" value="1"/>
</dbReference>
<dbReference type="PRINTS" id="PR00368">
    <property type="entry name" value="FADPNR"/>
</dbReference>
<organism evidence="3 4">
    <name type="scientific">Thermogladius calderae (strain DSM 22663 / VKM B-2946 / 1633)</name>
    <dbReference type="NCBI Taxonomy" id="1184251"/>
    <lineage>
        <taxon>Archaea</taxon>
        <taxon>Thermoproteota</taxon>
        <taxon>Thermoprotei</taxon>
        <taxon>Desulfurococcales</taxon>
        <taxon>Desulfurococcaceae</taxon>
        <taxon>Thermogladius</taxon>
    </lineage>
</organism>
<dbReference type="InterPro" id="IPR023753">
    <property type="entry name" value="FAD/NAD-binding_dom"/>
</dbReference>
<dbReference type="EMBL" id="CP003531">
    <property type="protein sequence ID" value="AFK51743.1"/>
    <property type="molecule type" value="Genomic_DNA"/>
</dbReference>
<dbReference type="RefSeq" id="WP_014737993.1">
    <property type="nucleotide sequence ID" value="NC_017954.1"/>
</dbReference>
<dbReference type="PRINTS" id="PR00469">
    <property type="entry name" value="PNDRDTASEII"/>
</dbReference>
<gene>
    <name evidence="3" type="ordered locus">TCELL_1321</name>
</gene>
<dbReference type="InterPro" id="IPR051691">
    <property type="entry name" value="Metab_Enz_Cyan_OpOx_G3PDH"/>
</dbReference>
<dbReference type="GO" id="GO:0016491">
    <property type="term" value="F:oxidoreductase activity"/>
    <property type="evidence" value="ECO:0007669"/>
    <property type="project" value="UniProtKB-KW"/>
</dbReference>
<dbReference type="CDD" id="cd00207">
    <property type="entry name" value="fer2"/>
    <property type="match status" value="1"/>
</dbReference>
<dbReference type="SUPFAM" id="SSF51905">
    <property type="entry name" value="FAD/NAD(P)-binding domain"/>
    <property type="match status" value="1"/>
</dbReference>
<dbReference type="InterPro" id="IPR006058">
    <property type="entry name" value="2Fe2S_fd_BS"/>
</dbReference>
<sequence>MKGYRIEEHPILKFRRGRVVKFRFNGVEVEGYEGESVLASLYALGYRVFSYSKTGRPRGAFCMIGKCSSCLARVNGVPNTRICVEPVRDGLVVETQSGLPEIPSETHGDVSEEEIEADAVVVGSGPAGLQAALTLAGHGLEVVLVEEHPKLGGQLVKQTHRFFGDTAYYGGVRGFKIGELLTEKVRANPNIKVLTSTRVYGFFAEGYLGATTVTGEPRHYLIKSRYTIVATGASERLALFENNDLPGVMGAGGAQTLMNEYGIRPGDRALVVGSGNVGLIVAYQLLQADVDVKAILELRDEIGGWFVHAAKIRRHGVPIKTGRTLLRVEGYERVEKAVSVAVDRGYNLLPGTEEVYDVDLVLLAVGLQPSYALLSQMGAVVKHVPELGGLVPVRTWSMETSVPGVYVAGDLSGVEEATAAFLEGELAAQSILEKEGLGNGKKAEVLHYLWNVYRTSPVLERARRGKLSVTLSEDEMEHLRRGAN</sequence>
<evidence type="ECO:0000313" key="3">
    <source>
        <dbReference type="EMBL" id="AFK51743.1"/>
    </source>
</evidence>
<keyword evidence="1" id="KW-0560">Oxidoreductase</keyword>
<dbReference type="HOGENOM" id="CLU_030705_2_0_2"/>
<dbReference type="InterPro" id="IPR036188">
    <property type="entry name" value="FAD/NAD-bd_sf"/>
</dbReference>
<dbReference type="OrthoDB" id="27922at2157"/>
<dbReference type="InterPro" id="IPR001041">
    <property type="entry name" value="2Fe-2S_ferredoxin-type"/>
</dbReference>
<dbReference type="STRING" id="1184251.TCELL_1321"/>
<keyword evidence="4" id="KW-1185">Reference proteome</keyword>
<dbReference type="PROSITE" id="PS00197">
    <property type="entry name" value="2FE2S_FER_1"/>
    <property type="match status" value="1"/>
</dbReference>
<dbReference type="GeneID" id="13013645"/>
<proteinExistence type="predicted"/>
<name>I3TG55_THEC1</name>
<dbReference type="SUPFAM" id="SSF54292">
    <property type="entry name" value="2Fe-2S ferredoxin-like"/>
    <property type="match status" value="1"/>
</dbReference>
<dbReference type="Pfam" id="PF13510">
    <property type="entry name" value="Fer2_4"/>
    <property type="match status" value="1"/>
</dbReference>